<evidence type="ECO:0000313" key="2">
    <source>
        <dbReference type="EMBL" id="KAL3520385.1"/>
    </source>
</evidence>
<feature type="compositionally biased region" description="Polar residues" evidence="1">
    <location>
        <begin position="1"/>
        <end position="22"/>
    </location>
</feature>
<organism evidence="2 3">
    <name type="scientific">Cinchona calisaya</name>
    <dbReference type="NCBI Taxonomy" id="153742"/>
    <lineage>
        <taxon>Eukaryota</taxon>
        <taxon>Viridiplantae</taxon>
        <taxon>Streptophyta</taxon>
        <taxon>Embryophyta</taxon>
        <taxon>Tracheophyta</taxon>
        <taxon>Spermatophyta</taxon>
        <taxon>Magnoliopsida</taxon>
        <taxon>eudicotyledons</taxon>
        <taxon>Gunneridae</taxon>
        <taxon>Pentapetalae</taxon>
        <taxon>asterids</taxon>
        <taxon>lamiids</taxon>
        <taxon>Gentianales</taxon>
        <taxon>Rubiaceae</taxon>
        <taxon>Cinchonoideae</taxon>
        <taxon>Cinchoneae</taxon>
        <taxon>Cinchona</taxon>
    </lineage>
</organism>
<gene>
    <name evidence="2" type="ORF">ACH5RR_018534</name>
</gene>
<feature type="compositionally biased region" description="Basic and acidic residues" evidence="1">
    <location>
        <begin position="56"/>
        <end position="70"/>
    </location>
</feature>
<keyword evidence="3" id="KW-1185">Reference proteome</keyword>
<dbReference type="AlphaFoldDB" id="A0ABD2ZLR5"/>
<proteinExistence type="predicted"/>
<feature type="region of interest" description="Disordered" evidence="1">
    <location>
        <begin position="47"/>
        <end position="84"/>
    </location>
</feature>
<reference evidence="2 3" key="1">
    <citation type="submission" date="2024-11" db="EMBL/GenBank/DDBJ databases">
        <title>A near-complete genome assembly of Cinchona calisaya.</title>
        <authorList>
            <person name="Lian D.C."/>
            <person name="Zhao X.W."/>
            <person name="Wei L."/>
        </authorList>
    </citation>
    <scope>NUCLEOTIDE SEQUENCE [LARGE SCALE GENOMIC DNA]</scope>
    <source>
        <tissue evidence="2">Nenye</tissue>
    </source>
</reference>
<dbReference type="Proteomes" id="UP001630127">
    <property type="component" value="Unassembled WGS sequence"/>
</dbReference>
<evidence type="ECO:0000313" key="3">
    <source>
        <dbReference type="Proteomes" id="UP001630127"/>
    </source>
</evidence>
<protein>
    <submittedName>
        <fullName evidence="2">Uncharacterized protein</fullName>
    </submittedName>
</protein>
<accession>A0ABD2ZLR5</accession>
<dbReference type="EMBL" id="JBJUIK010000008">
    <property type="protein sequence ID" value="KAL3520385.1"/>
    <property type="molecule type" value="Genomic_DNA"/>
</dbReference>
<sequence>MNETRSSIQNLEGQIGQNSKTPQGGLFCEIVKNPKEHVKAVTLRSGKVLGDNDDDNTAKEKEEKIVEKSPKIFSNNATDDDLPRYQIPSRRKKKLEIC</sequence>
<comment type="caution">
    <text evidence="2">The sequence shown here is derived from an EMBL/GenBank/DDBJ whole genome shotgun (WGS) entry which is preliminary data.</text>
</comment>
<feature type="region of interest" description="Disordered" evidence="1">
    <location>
        <begin position="1"/>
        <end position="24"/>
    </location>
</feature>
<evidence type="ECO:0000256" key="1">
    <source>
        <dbReference type="SAM" id="MobiDB-lite"/>
    </source>
</evidence>
<name>A0ABD2ZLR5_9GENT</name>